<evidence type="ECO:0000313" key="7">
    <source>
        <dbReference type="Proteomes" id="UP001195724"/>
    </source>
</evidence>
<gene>
    <name evidence="5" type="ORF">J7S33_07720</name>
    <name evidence="4" type="ORF">JOE68_001486</name>
</gene>
<evidence type="ECO:0000313" key="5">
    <source>
        <dbReference type="EMBL" id="QTR04708.1"/>
    </source>
</evidence>
<organism evidence="5 6">
    <name type="scientific">Saccharothrix algeriensis</name>
    <dbReference type="NCBI Taxonomy" id="173560"/>
    <lineage>
        <taxon>Bacteria</taxon>
        <taxon>Bacillati</taxon>
        <taxon>Actinomycetota</taxon>
        <taxon>Actinomycetes</taxon>
        <taxon>Pseudonocardiales</taxon>
        <taxon>Pseudonocardiaceae</taxon>
        <taxon>Saccharothrix</taxon>
    </lineage>
</organism>
<evidence type="ECO:0000313" key="4">
    <source>
        <dbReference type="EMBL" id="MBM7810621.1"/>
    </source>
</evidence>
<dbReference type="EMBL" id="CP072788">
    <property type="protein sequence ID" value="QTR04708.1"/>
    <property type="molecule type" value="Genomic_DNA"/>
</dbReference>
<keyword evidence="7" id="KW-1185">Reference proteome</keyword>
<dbReference type="Proteomes" id="UP000671828">
    <property type="component" value="Chromosome"/>
</dbReference>
<sequence>MDSQIVDKYLDRIGASRDSTLHELHARHVSAVPYENLSIHLGETITLTEDVLVDKIVRRRRGGFCYELNGAFAALLTALGHDVQMLSAKVFMDGVLGPPFDHMALRVGDLLVDVGFGRFSFRPLDLLSREDQHDPAGVFRLVDTPEGDIDVQFDGEAQYRLELRPRRLEEFRATCWYQQTWPDSIFRRGATCSLPTPDGRVTVAGSRLIVTKDGVRREEELDDAGIIEAHARYFGVELDRVPRLRPANGTGNGNGNGHPTRDRVPACDRGPRL</sequence>
<feature type="region of interest" description="Disordered" evidence="3">
    <location>
        <begin position="244"/>
        <end position="273"/>
    </location>
</feature>
<accession>A0A8T8I289</accession>
<dbReference type="GO" id="GO:0046990">
    <property type="term" value="F:N-hydroxyarylamine O-acetyltransferase activity"/>
    <property type="evidence" value="ECO:0007669"/>
    <property type="project" value="UniProtKB-EC"/>
</dbReference>
<dbReference type="PRINTS" id="PR01543">
    <property type="entry name" value="ANATRNSFRASE"/>
</dbReference>
<evidence type="ECO:0000313" key="6">
    <source>
        <dbReference type="Proteomes" id="UP000671828"/>
    </source>
</evidence>
<dbReference type="EC" id="2.3.1.118" evidence="4"/>
<dbReference type="SUPFAM" id="SSF54001">
    <property type="entry name" value="Cysteine proteinases"/>
    <property type="match status" value="1"/>
</dbReference>
<evidence type="ECO:0000256" key="1">
    <source>
        <dbReference type="ARBA" id="ARBA00006547"/>
    </source>
</evidence>
<dbReference type="InterPro" id="IPR001447">
    <property type="entry name" value="Arylamine_N-AcTrfase"/>
</dbReference>
<reference evidence="4 7" key="1">
    <citation type="submission" date="2021-01" db="EMBL/GenBank/DDBJ databases">
        <title>Sequencing the genomes of 1000 actinobacteria strains.</title>
        <authorList>
            <person name="Klenk H.-P."/>
        </authorList>
    </citation>
    <scope>NUCLEOTIDE SEQUENCE [LARGE SCALE GENOMIC DNA]</scope>
    <source>
        <strain evidence="4 7">DSM 44581</strain>
    </source>
</reference>
<name>A0A8T8I289_9PSEU</name>
<dbReference type="Gene3D" id="3.30.2140.10">
    <property type="entry name" value="Arylamine N-acetyltransferase"/>
    <property type="match status" value="1"/>
</dbReference>
<dbReference type="Proteomes" id="UP001195724">
    <property type="component" value="Unassembled WGS sequence"/>
</dbReference>
<comment type="similarity">
    <text evidence="1 2">Belongs to the arylamine N-acetyltransferase family.</text>
</comment>
<evidence type="ECO:0000256" key="3">
    <source>
        <dbReference type="SAM" id="MobiDB-lite"/>
    </source>
</evidence>
<dbReference type="AlphaFoldDB" id="A0A8T8I289"/>
<dbReference type="PANTHER" id="PTHR11786:SF0">
    <property type="entry name" value="ARYLAMINE N-ACETYLTRANSFERASE 4-RELATED"/>
    <property type="match status" value="1"/>
</dbReference>
<keyword evidence="4" id="KW-0012">Acyltransferase</keyword>
<dbReference type="PANTHER" id="PTHR11786">
    <property type="entry name" value="N-HYDROXYARYLAMINE O-ACETYLTRANSFERASE"/>
    <property type="match status" value="1"/>
</dbReference>
<dbReference type="InterPro" id="IPR038765">
    <property type="entry name" value="Papain-like_cys_pep_sf"/>
</dbReference>
<reference evidence="5" key="2">
    <citation type="submission" date="2021-04" db="EMBL/GenBank/DDBJ databases">
        <title>Saccharothrix algeriensis WGS.</title>
        <authorList>
            <person name="Stuskova K."/>
            <person name="Hakalova E."/>
            <person name="Tebbal A.B."/>
            <person name="Eichmeier A."/>
        </authorList>
    </citation>
    <scope>NUCLEOTIDE SEQUENCE</scope>
    <source>
        <strain evidence="5">NRRL B-24137</strain>
    </source>
</reference>
<feature type="compositionally biased region" description="Basic and acidic residues" evidence="3">
    <location>
        <begin position="259"/>
        <end position="273"/>
    </location>
</feature>
<keyword evidence="4" id="KW-0808">Transferase</keyword>
<dbReference type="Gene3D" id="2.40.128.150">
    <property type="entry name" value="Cysteine proteinases"/>
    <property type="match status" value="1"/>
</dbReference>
<protein>
    <submittedName>
        <fullName evidence="5">Arylamine N-acetyltransferase</fullName>
    </submittedName>
    <submittedName>
        <fullName evidence="4">N-hydroxyarylamine O-acetyltransferase</fullName>
        <ecNumber evidence="4">2.3.1.118</ecNumber>
    </submittedName>
</protein>
<evidence type="ECO:0000256" key="2">
    <source>
        <dbReference type="RuleBase" id="RU003452"/>
    </source>
</evidence>
<dbReference type="EMBL" id="JAFBCL010000001">
    <property type="protein sequence ID" value="MBM7810621.1"/>
    <property type="molecule type" value="Genomic_DNA"/>
</dbReference>
<dbReference type="RefSeq" id="WP_204841566.1">
    <property type="nucleotide sequence ID" value="NZ_JAFBCL010000001.1"/>
</dbReference>
<proteinExistence type="inferred from homology"/>
<dbReference type="Pfam" id="PF00797">
    <property type="entry name" value="Acetyltransf_2"/>
    <property type="match status" value="1"/>
</dbReference>